<evidence type="ECO:0000313" key="3">
    <source>
        <dbReference type="Proteomes" id="UP001179614"/>
    </source>
</evidence>
<proteinExistence type="predicted"/>
<feature type="transmembrane region" description="Helical" evidence="1">
    <location>
        <begin position="73"/>
        <end position="96"/>
    </location>
</feature>
<evidence type="ECO:0000256" key="1">
    <source>
        <dbReference type="SAM" id="Phobius"/>
    </source>
</evidence>
<feature type="transmembrane region" description="Helical" evidence="1">
    <location>
        <begin position="44"/>
        <end position="61"/>
    </location>
</feature>
<dbReference type="EMBL" id="CP089391">
    <property type="protein sequence ID" value="WBL78816.1"/>
    <property type="molecule type" value="Genomic_DNA"/>
</dbReference>
<keyword evidence="3" id="KW-1185">Reference proteome</keyword>
<keyword evidence="1" id="KW-0812">Transmembrane</keyword>
<evidence type="ECO:0000313" key="2">
    <source>
        <dbReference type="EMBL" id="WBL78816.1"/>
    </source>
</evidence>
<dbReference type="RefSeq" id="WP_270164088.1">
    <property type="nucleotide sequence ID" value="NZ_CP089391.1"/>
</dbReference>
<gene>
    <name evidence="2" type="ORF">I3J27_38810</name>
</gene>
<keyword evidence="1" id="KW-1133">Transmembrane helix</keyword>
<dbReference type="Proteomes" id="UP001179614">
    <property type="component" value="Chromosome"/>
</dbReference>
<reference evidence="2" key="1">
    <citation type="submission" date="2021-12" db="EMBL/GenBank/DDBJ databases">
        <title>Bradyrhizobium xenonodulans sp. nov.</title>
        <authorList>
            <person name="Claassens R."/>
            <person name="Venter S.N."/>
            <person name="Beukes C.W."/>
            <person name="Stepkowski T."/>
            <person name="Steenkamp E.T."/>
        </authorList>
    </citation>
    <scope>NUCLEOTIDE SEQUENCE</scope>
    <source>
        <strain evidence="2">14AB</strain>
    </source>
</reference>
<protein>
    <submittedName>
        <fullName evidence="2">Uncharacterized protein</fullName>
    </submittedName>
</protein>
<sequence>MYFTAFLIVVVLSAVASFRRSRTLSRNSQGAASAQRLKARQQALWPAMCAAIIALALLAFHHVQDKQDFGPSVALDLAAFTAAFLGGWFLGVIGGMDWD</sequence>
<accession>A0ABY7MK85</accession>
<keyword evidence="1" id="KW-0472">Membrane</keyword>
<name>A0ABY7MK85_9BRAD</name>
<organism evidence="2 3">
    <name type="scientific">Bradyrhizobium xenonodulans</name>
    <dbReference type="NCBI Taxonomy" id="2736875"/>
    <lineage>
        <taxon>Bacteria</taxon>
        <taxon>Pseudomonadati</taxon>
        <taxon>Pseudomonadota</taxon>
        <taxon>Alphaproteobacteria</taxon>
        <taxon>Hyphomicrobiales</taxon>
        <taxon>Nitrobacteraceae</taxon>
        <taxon>Bradyrhizobium</taxon>
    </lineage>
</organism>